<accession>X1IVX3</accession>
<reference evidence="1" key="1">
    <citation type="journal article" date="2014" name="Front. Microbiol.">
        <title>High frequency of phylogenetically diverse reductive dehalogenase-homologous genes in deep subseafloor sedimentary metagenomes.</title>
        <authorList>
            <person name="Kawai M."/>
            <person name="Futagami T."/>
            <person name="Toyoda A."/>
            <person name="Takaki Y."/>
            <person name="Nishi S."/>
            <person name="Hori S."/>
            <person name="Arai W."/>
            <person name="Tsubouchi T."/>
            <person name="Morono Y."/>
            <person name="Uchiyama I."/>
            <person name="Ito T."/>
            <person name="Fujiyama A."/>
            <person name="Inagaki F."/>
            <person name="Takami H."/>
        </authorList>
    </citation>
    <scope>NUCLEOTIDE SEQUENCE</scope>
    <source>
        <strain evidence="1">Expedition CK06-06</strain>
    </source>
</reference>
<comment type="caution">
    <text evidence="1">The sequence shown here is derived from an EMBL/GenBank/DDBJ whole genome shotgun (WGS) entry which is preliminary data.</text>
</comment>
<sequence>MKEEMVVQGRRISINDIRLICELIDKNPSWKRTKISKELCKKWNWYTPYGQMKDMACRTLLLKLESLGDARRRGETHQWMYDRINLKAKLINLGYKEVLVQEYNTSLIPNLTEYGLDVDENGNQYKPESLYIEATK</sequence>
<name>X1IVX3_9ZZZZ</name>
<organism evidence="1">
    <name type="scientific">marine sediment metagenome</name>
    <dbReference type="NCBI Taxonomy" id="412755"/>
    <lineage>
        <taxon>unclassified sequences</taxon>
        <taxon>metagenomes</taxon>
        <taxon>ecological metagenomes</taxon>
    </lineage>
</organism>
<protein>
    <submittedName>
        <fullName evidence="1">Uncharacterized protein</fullName>
    </submittedName>
</protein>
<proteinExistence type="predicted"/>
<evidence type="ECO:0000313" key="1">
    <source>
        <dbReference type="EMBL" id="GAH70254.1"/>
    </source>
</evidence>
<gene>
    <name evidence="1" type="ORF">S03H2_52965</name>
</gene>
<dbReference type="EMBL" id="BARU01033687">
    <property type="protein sequence ID" value="GAH70254.1"/>
    <property type="molecule type" value="Genomic_DNA"/>
</dbReference>
<dbReference type="AlphaFoldDB" id="X1IVX3"/>